<dbReference type="InterPro" id="IPR050189">
    <property type="entry name" value="MFS_Efflux_Transporters"/>
</dbReference>
<feature type="domain" description="Major facilitator superfamily (MFS) profile" evidence="8">
    <location>
        <begin position="17"/>
        <end position="417"/>
    </location>
</feature>
<gene>
    <name evidence="9" type="ORF">SAMN02745158_00179</name>
</gene>
<dbReference type="SUPFAM" id="SSF103473">
    <property type="entry name" value="MFS general substrate transporter"/>
    <property type="match status" value="1"/>
</dbReference>
<dbReference type="CDD" id="cd06174">
    <property type="entry name" value="MFS"/>
    <property type="match status" value="1"/>
</dbReference>
<feature type="transmembrane region" description="Helical" evidence="7">
    <location>
        <begin position="358"/>
        <end position="381"/>
    </location>
</feature>
<keyword evidence="4 7" id="KW-0812">Transmembrane</keyword>
<dbReference type="GO" id="GO:0005886">
    <property type="term" value="C:plasma membrane"/>
    <property type="evidence" value="ECO:0007669"/>
    <property type="project" value="UniProtKB-SubCell"/>
</dbReference>
<name>A0A1M4SN33_9CLOT</name>
<keyword evidence="2" id="KW-0813">Transport</keyword>
<feature type="transmembrane region" description="Helical" evidence="7">
    <location>
        <begin position="54"/>
        <end position="75"/>
    </location>
</feature>
<evidence type="ECO:0000256" key="5">
    <source>
        <dbReference type="ARBA" id="ARBA00022989"/>
    </source>
</evidence>
<evidence type="ECO:0000256" key="3">
    <source>
        <dbReference type="ARBA" id="ARBA00022475"/>
    </source>
</evidence>
<evidence type="ECO:0000313" key="9">
    <source>
        <dbReference type="EMBL" id="SHE33643.1"/>
    </source>
</evidence>
<evidence type="ECO:0000256" key="6">
    <source>
        <dbReference type="ARBA" id="ARBA00023136"/>
    </source>
</evidence>
<dbReference type="InterPro" id="IPR020846">
    <property type="entry name" value="MFS_dom"/>
</dbReference>
<feature type="transmembrane region" description="Helical" evidence="7">
    <location>
        <begin position="176"/>
        <end position="200"/>
    </location>
</feature>
<dbReference type="STRING" id="1122155.SAMN02745158_00179"/>
<keyword evidence="10" id="KW-1185">Reference proteome</keyword>
<feature type="transmembrane region" description="Helical" evidence="7">
    <location>
        <begin position="231"/>
        <end position="250"/>
    </location>
</feature>
<feature type="transmembrane region" description="Helical" evidence="7">
    <location>
        <begin position="295"/>
        <end position="313"/>
    </location>
</feature>
<evidence type="ECO:0000259" key="8">
    <source>
        <dbReference type="PROSITE" id="PS50850"/>
    </source>
</evidence>
<dbReference type="AlphaFoldDB" id="A0A1M4SN33"/>
<organism evidence="9 10">
    <name type="scientific">Lactonifactor longoviformis DSM 17459</name>
    <dbReference type="NCBI Taxonomy" id="1122155"/>
    <lineage>
        <taxon>Bacteria</taxon>
        <taxon>Bacillati</taxon>
        <taxon>Bacillota</taxon>
        <taxon>Clostridia</taxon>
        <taxon>Eubacteriales</taxon>
        <taxon>Clostridiaceae</taxon>
        <taxon>Lactonifactor</taxon>
    </lineage>
</organism>
<keyword evidence="5 7" id="KW-1133">Transmembrane helix</keyword>
<dbReference type="InterPro" id="IPR036259">
    <property type="entry name" value="MFS_trans_sf"/>
</dbReference>
<dbReference type="GO" id="GO:0022857">
    <property type="term" value="F:transmembrane transporter activity"/>
    <property type="evidence" value="ECO:0007669"/>
    <property type="project" value="InterPro"/>
</dbReference>
<dbReference type="Pfam" id="PF07690">
    <property type="entry name" value="MFS_1"/>
    <property type="match status" value="1"/>
</dbReference>
<dbReference type="OrthoDB" id="9773404at2"/>
<dbReference type="EMBL" id="FQVI01000001">
    <property type="protein sequence ID" value="SHE33643.1"/>
    <property type="molecule type" value="Genomic_DNA"/>
</dbReference>
<dbReference type="PANTHER" id="PTHR43124:SF3">
    <property type="entry name" value="CHLORAMPHENICOL EFFLUX PUMP RV0191"/>
    <property type="match status" value="1"/>
</dbReference>
<dbReference type="Proteomes" id="UP000184245">
    <property type="component" value="Unassembled WGS sequence"/>
</dbReference>
<evidence type="ECO:0000256" key="1">
    <source>
        <dbReference type="ARBA" id="ARBA00004651"/>
    </source>
</evidence>
<evidence type="ECO:0000256" key="7">
    <source>
        <dbReference type="SAM" id="Phobius"/>
    </source>
</evidence>
<feature type="transmembrane region" description="Helical" evidence="7">
    <location>
        <begin position="15"/>
        <end position="34"/>
    </location>
</feature>
<dbReference type="InterPro" id="IPR011701">
    <property type="entry name" value="MFS"/>
</dbReference>
<dbReference type="PANTHER" id="PTHR43124">
    <property type="entry name" value="PURINE EFFLUX PUMP PBUE"/>
    <property type="match status" value="1"/>
</dbReference>
<proteinExistence type="predicted"/>
<feature type="transmembrane region" description="Helical" evidence="7">
    <location>
        <begin position="319"/>
        <end position="337"/>
    </location>
</feature>
<protein>
    <submittedName>
        <fullName evidence="9">Sugar phosphate permease</fullName>
    </submittedName>
</protein>
<evidence type="ECO:0000313" key="10">
    <source>
        <dbReference type="Proteomes" id="UP000184245"/>
    </source>
</evidence>
<feature type="transmembrane region" description="Helical" evidence="7">
    <location>
        <begin position="256"/>
        <end position="274"/>
    </location>
</feature>
<sequence length="433" mass="47527">MSEIKTGASKLKKNMPTLIILIISGALIYALPYFRSYYYDSFVKLFNINNTQMGALGSAFGATSVVAYCLGGFCADRWPAKYLMTISLVTTGVCGFVLLLYPPYPVVFAIHLIWGITSILTFWSALVKAIRSLANSDEQGKAFGFFEGGRGLVNMVQSALILALFGYMSKAVSEKAALSAVIIIYSVICILLGLLVFFMFKEPEREESEGAPTKLFDMKILKRVAKMPTTWLQILIIFCSYAMIISYFYITPYATSVFGTSAVIAAALGYFSQYCRPIGCFVSGICADKFGSSKICAISFVIMLVGILGVIFTPGQPSMIWMLLIFIATIYASMYAIQSMHFAIMEEGEYPLEITGTATAIVTPIGYSAEFFMPIIGGICLDHWNNTAQGYKVFFGILAGLAVIGLIANFAWMAITKEKRMEIKASKMQSKKA</sequence>
<keyword evidence="6 7" id="KW-0472">Membrane</keyword>
<reference evidence="9 10" key="1">
    <citation type="submission" date="2016-11" db="EMBL/GenBank/DDBJ databases">
        <authorList>
            <person name="Jaros S."/>
            <person name="Januszkiewicz K."/>
            <person name="Wedrychowicz H."/>
        </authorList>
    </citation>
    <scope>NUCLEOTIDE SEQUENCE [LARGE SCALE GENOMIC DNA]</scope>
    <source>
        <strain evidence="9 10">DSM 17459</strain>
    </source>
</reference>
<feature type="transmembrane region" description="Helical" evidence="7">
    <location>
        <begin position="107"/>
        <end position="130"/>
    </location>
</feature>
<dbReference type="Gene3D" id="1.20.1250.20">
    <property type="entry name" value="MFS general substrate transporter like domains"/>
    <property type="match status" value="2"/>
</dbReference>
<feature type="transmembrane region" description="Helical" evidence="7">
    <location>
        <begin position="393"/>
        <end position="415"/>
    </location>
</feature>
<feature type="transmembrane region" description="Helical" evidence="7">
    <location>
        <begin position="151"/>
        <end position="170"/>
    </location>
</feature>
<dbReference type="PROSITE" id="PS50850">
    <property type="entry name" value="MFS"/>
    <property type="match status" value="1"/>
</dbReference>
<feature type="transmembrane region" description="Helical" evidence="7">
    <location>
        <begin position="82"/>
        <end position="101"/>
    </location>
</feature>
<evidence type="ECO:0000256" key="2">
    <source>
        <dbReference type="ARBA" id="ARBA00022448"/>
    </source>
</evidence>
<evidence type="ECO:0000256" key="4">
    <source>
        <dbReference type="ARBA" id="ARBA00022692"/>
    </source>
</evidence>
<dbReference type="RefSeq" id="WP_072848300.1">
    <property type="nucleotide sequence ID" value="NZ_FQVI01000001.1"/>
</dbReference>
<comment type="subcellular location">
    <subcellularLocation>
        <location evidence="1">Cell membrane</location>
        <topology evidence="1">Multi-pass membrane protein</topology>
    </subcellularLocation>
</comment>
<keyword evidence="3" id="KW-1003">Cell membrane</keyword>
<accession>A0A1M4SN33</accession>